<dbReference type="AlphaFoldDB" id="A0AAD5M5R2"/>
<name>A0AAD5M5R2_PARTN</name>
<evidence type="ECO:0000313" key="2">
    <source>
        <dbReference type="EMBL" id="KAJ1352665.1"/>
    </source>
</evidence>
<gene>
    <name evidence="2" type="ORF">KIN20_009066</name>
</gene>
<proteinExistence type="predicted"/>
<organism evidence="2 3">
    <name type="scientific">Parelaphostrongylus tenuis</name>
    <name type="common">Meningeal worm</name>
    <dbReference type="NCBI Taxonomy" id="148309"/>
    <lineage>
        <taxon>Eukaryota</taxon>
        <taxon>Metazoa</taxon>
        <taxon>Ecdysozoa</taxon>
        <taxon>Nematoda</taxon>
        <taxon>Chromadorea</taxon>
        <taxon>Rhabditida</taxon>
        <taxon>Rhabditina</taxon>
        <taxon>Rhabditomorpha</taxon>
        <taxon>Strongyloidea</taxon>
        <taxon>Metastrongylidae</taxon>
        <taxon>Parelaphostrongylus</taxon>
    </lineage>
</organism>
<feature type="compositionally biased region" description="Basic and acidic residues" evidence="1">
    <location>
        <begin position="1"/>
        <end position="16"/>
    </location>
</feature>
<evidence type="ECO:0000313" key="3">
    <source>
        <dbReference type="Proteomes" id="UP001196413"/>
    </source>
</evidence>
<comment type="caution">
    <text evidence="2">The sequence shown here is derived from an EMBL/GenBank/DDBJ whole genome shotgun (WGS) entry which is preliminary data.</text>
</comment>
<protein>
    <submittedName>
        <fullName evidence="2">Uncharacterized protein</fullName>
    </submittedName>
</protein>
<accession>A0AAD5M5R2</accession>
<feature type="compositionally biased region" description="Polar residues" evidence="1">
    <location>
        <begin position="100"/>
        <end position="112"/>
    </location>
</feature>
<feature type="region of interest" description="Disordered" evidence="1">
    <location>
        <begin position="1"/>
        <end position="38"/>
    </location>
</feature>
<dbReference type="Proteomes" id="UP001196413">
    <property type="component" value="Unassembled WGS sequence"/>
</dbReference>
<dbReference type="EMBL" id="JAHQIW010001506">
    <property type="protein sequence ID" value="KAJ1352665.1"/>
    <property type="molecule type" value="Genomic_DNA"/>
</dbReference>
<reference evidence="2" key="1">
    <citation type="submission" date="2021-06" db="EMBL/GenBank/DDBJ databases">
        <title>Parelaphostrongylus tenuis whole genome reference sequence.</title>
        <authorList>
            <person name="Garwood T.J."/>
            <person name="Larsen P.A."/>
            <person name="Fountain-Jones N.M."/>
            <person name="Garbe J.R."/>
            <person name="Macchietto M.G."/>
            <person name="Kania S.A."/>
            <person name="Gerhold R.W."/>
            <person name="Richards J.E."/>
            <person name="Wolf T.M."/>
        </authorList>
    </citation>
    <scope>NUCLEOTIDE SEQUENCE</scope>
    <source>
        <strain evidence="2">MNPRO001-30</strain>
        <tissue evidence="2">Meninges</tissue>
    </source>
</reference>
<sequence length="255" mass="28556">MDERLSMSPADERGSASDESFVTARSEMTINRSSDSAMDVDSFLSARSVLSRSTDDENSPGGSSKASHFDETITENIQAHIEELAREKRKIIGLARATVFGSSSSENKNESVPKNGPKLVDLDFSQPSTKAETPTFQRFSSNSDSSDDDEMMDRRKNLTESGKLLKKQLKKVGEAREVLKEVSTSSMMVKKKPKETVLTGVAPKKEYVPAAVFDNFFRLRIRNPKISSSTFDCYLDGHRRVRISELRTEYCCTRR</sequence>
<feature type="region of interest" description="Disordered" evidence="1">
    <location>
        <begin position="97"/>
        <end position="153"/>
    </location>
</feature>
<feature type="compositionally biased region" description="Polar residues" evidence="1">
    <location>
        <begin position="125"/>
        <end position="139"/>
    </location>
</feature>
<keyword evidence="3" id="KW-1185">Reference proteome</keyword>
<evidence type="ECO:0000256" key="1">
    <source>
        <dbReference type="SAM" id="MobiDB-lite"/>
    </source>
</evidence>
<feature type="compositionally biased region" description="Polar residues" evidence="1">
    <location>
        <begin position="26"/>
        <end position="36"/>
    </location>
</feature>
<feature type="region of interest" description="Disordered" evidence="1">
    <location>
        <begin position="50"/>
        <end position="71"/>
    </location>
</feature>